<dbReference type="EMBL" id="UAUF01000010">
    <property type="protein sequence ID" value="SPZ05340.1"/>
    <property type="molecule type" value="Genomic_DNA"/>
</dbReference>
<feature type="chain" id="PRO_5016050443" evidence="1">
    <location>
        <begin position="21"/>
        <end position="181"/>
    </location>
</feature>
<keyword evidence="1" id="KW-0732">Signal</keyword>
<organism evidence="2 3">
    <name type="scientific">Pseudomonas luteola</name>
    <dbReference type="NCBI Taxonomy" id="47886"/>
    <lineage>
        <taxon>Bacteria</taxon>
        <taxon>Pseudomonadati</taxon>
        <taxon>Pseudomonadota</taxon>
        <taxon>Gammaproteobacteria</taxon>
        <taxon>Pseudomonadales</taxon>
        <taxon>Pseudomonadaceae</taxon>
        <taxon>Pseudomonas</taxon>
    </lineage>
</organism>
<name>A0A2X2EF49_PSELU</name>
<reference evidence="2 3" key="1">
    <citation type="submission" date="2018-06" db="EMBL/GenBank/DDBJ databases">
        <authorList>
            <consortium name="Pathogen Informatics"/>
            <person name="Doyle S."/>
        </authorList>
    </citation>
    <scope>NUCLEOTIDE SEQUENCE [LARGE SCALE GENOMIC DNA]</scope>
    <source>
        <strain evidence="2 3">NCTC11842</strain>
    </source>
</reference>
<evidence type="ECO:0000313" key="3">
    <source>
        <dbReference type="Proteomes" id="UP000250443"/>
    </source>
</evidence>
<gene>
    <name evidence="2" type="ORF">NCTC11842_01760</name>
</gene>
<evidence type="ECO:0000313" key="2">
    <source>
        <dbReference type="EMBL" id="SPZ05340.1"/>
    </source>
</evidence>
<accession>A0A2X2EF49</accession>
<proteinExistence type="predicted"/>
<feature type="signal peptide" evidence="1">
    <location>
        <begin position="1"/>
        <end position="20"/>
    </location>
</feature>
<sequence>MKYSTHCLLFLLALSGSAGAADLLNSGTTQPSMTLPYANIGESCPGNGAAALTTTGKALMCESGRWSSSTFDGHYYYQSLVRKTYTGVNDRPGPIFVNAFGGNAHTGDPTNPCFKQACGNSCSLIAASNGVGVAHHADNATNGARTCVVGFWVAPGTTFTIVSEPYSNPYGGDFYITLFGE</sequence>
<evidence type="ECO:0000256" key="1">
    <source>
        <dbReference type="SAM" id="SignalP"/>
    </source>
</evidence>
<dbReference type="Proteomes" id="UP000250443">
    <property type="component" value="Unassembled WGS sequence"/>
</dbReference>
<protein>
    <submittedName>
        <fullName evidence="2">Uncharacterized protein</fullName>
    </submittedName>
</protein>
<dbReference type="AlphaFoldDB" id="A0A2X2EF49"/>